<evidence type="ECO:0000313" key="2">
    <source>
        <dbReference type="Proteomes" id="UP000270094"/>
    </source>
</evidence>
<evidence type="ECO:0008006" key="3">
    <source>
        <dbReference type="Google" id="ProtNLM"/>
    </source>
</evidence>
<organism evidence="1 2">
    <name type="scientific">Strongylus vulgaris</name>
    <name type="common">Blood worm</name>
    <dbReference type="NCBI Taxonomy" id="40348"/>
    <lineage>
        <taxon>Eukaryota</taxon>
        <taxon>Metazoa</taxon>
        <taxon>Ecdysozoa</taxon>
        <taxon>Nematoda</taxon>
        <taxon>Chromadorea</taxon>
        <taxon>Rhabditida</taxon>
        <taxon>Rhabditina</taxon>
        <taxon>Rhabditomorpha</taxon>
        <taxon>Strongyloidea</taxon>
        <taxon>Strongylidae</taxon>
        <taxon>Strongylus</taxon>
    </lineage>
</organism>
<dbReference type="EMBL" id="UYYB01028065">
    <property type="protein sequence ID" value="VDM72951.1"/>
    <property type="molecule type" value="Genomic_DNA"/>
</dbReference>
<dbReference type="AlphaFoldDB" id="A0A3P7IIM6"/>
<gene>
    <name evidence="1" type="ORF">SVUK_LOCUS7949</name>
</gene>
<dbReference type="OrthoDB" id="5872635at2759"/>
<reference evidence="1 2" key="1">
    <citation type="submission" date="2018-11" db="EMBL/GenBank/DDBJ databases">
        <authorList>
            <consortium name="Pathogen Informatics"/>
        </authorList>
    </citation>
    <scope>NUCLEOTIDE SEQUENCE [LARGE SCALE GENOMIC DNA]</scope>
</reference>
<keyword evidence="2" id="KW-1185">Reference proteome</keyword>
<protein>
    <recommendedName>
        <fullName evidence="3">Peptidase aspartic putative domain-containing protein</fullName>
    </recommendedName>
</protein>
<evidence type="ECO:0000313" key="1">
    <source>
        <dbReference type="EMBL" id="VDM72951.1"/>
    </source>
</evidence>
<name>A0A3P7IIM6_STRVU</name>
<sequence>MKSRNHKIGISTNQGGKVLEVKSLPTITRNFAQIQHAQGVQTAEFVLSDCKPSLLIGSDYFWEMILSYDFYVKILTSGCHPLNTNLGNILTGKLLGLKDSNKCTSLCARNDISNPIHHDKLTELVSKFWNLESIGITDDPT</sequence>
<proteinExistence type="predicted"/>
<dbReference type="Proteomes" id="UP000270094">
    <property type="component" value="Unassembled WGS sequence"/>
</dbReference>
<accession>A0A3P7IIM6</accession>